<evidence type="ECO:0000313" key="2">
    <source>
        <dbReference type="Proteomes" id="UP000242287"/>
    </source>
</evidence>
<proteinExistence type="predicted"/>
<keyword evidence="2" id="KW-1185">Reference proteome</keyword>
<dbReference type="AlphaFoldDB" id="A0A2A9P041"/>
<reference evidence="1 2" key="1">
    <citation type="submission" date="2014-02" db="EMBL/GenBank/DDBJ databases">
        <title>Transposable element dynamics among asymbiotic and ectomycorrhizal Amanita fungi.</title>
        <authorList>
            <consortium name="DOE Joint Genome Institute"/>
            <person name="Hess J."/>
            <person name="Skrede I."/>
            <person name="Wolfe B."/>
            <person name="LaButti K."/>
            <person name="Ohm R.A."/>
            <person name="Grigoriev I.V."/>
            <person name="Pringle A."/>
        </authorList>
    </citation>
    <scope>NUCLEOTIDE SEQUENCE [LARGE SCALE GENOMIC DNA]</scope>
    <source>
        <strain evidence="1 2">SKay4041</strain>
    </source>
</reference>
<sequence length="55" mass="6124">MTAFTPFAHGSLFRIIDCPTEGVDEAGNLRLLYESNLVHPRDGNLILLPNSCCYQ</sequence>
<organism evidence="1 2">
    <name type="scientific">Amanita thiersii Skay4041</name>
    <dbReference type="NCBI Taxonomy" id="703135"/>
    <lineage>
        <taxon>Eukaryota</taxon>
        <taxon>Fungi</taxon>
        <taxon>Dikarya</taxon>
        <taxon>Basidiomycota</taxon>
        <taxon>Agaricomycotina</taxon>
        <taxon>Agaricomycetes</taxon>
        <taxon>Agaricomycetidae</taxon>
        <taxon>Agaricales</taxon>
        <taxon>Pluteineae</taxon>
        <taxon>Amanitaceae</taxon>
        <taxon>Amanita</taxon>
    </lineage>
</organism>
<dbReference type="EMBL" id="KZ301972">
    <property type="protein sequence ID" value="PFH53836.1"/>
    <property type="molecule type" value="Genomic_DNA"/>
</dbReference>
<accession>A0A2A9P041</accession>
<dbReference type="Proteomes" id="UP000242287">
    <property type="component" value="Unassembled WGS sequence"/>
</dbReference>
<gene>
    <name evidence="1" type="ORF">AMATHDRAFT_54371</name>
</gene>
<evidence type="ECO:0000313" key="1">
    <source>
        <dbReference type="EMBL" id="PFH53836.1"/>
    </source>
</evidence>
<name>A0A2A9P041_9AGAR</name>
<protein>
    <submittedName>
        <fullName evidence="1">Uncharacterized protein</fullName>
    </submittedName>
</protein>